<accession>A0A399SQA7</accession>
<dbReference type="OrthoDB" id="1098690at2"/>
<keyword evidence="1" id="KW-0732">Signal</keyword>
<evidence type="ECO:0000313" key="3">
    <source>
        <dbReference type="Proteomes" id="UP000265926"/>
    </source>
</evidence>
<dbReference type="PROSITE" id="PS51257">
    <property type="entry name" value="PROKAR_LIPOPROTEIN"/>
    <property type="match status" value="1"/>
</dbReference>
<feature type="chain" id="PRO_5017362961" evidence="1">
    <location>
        <begin position="26"/>
        <end position="146"/>
    </location>
</feature>
<dbReference type="EMBL" id="QWGR01000023">
    <property type="protein sequence ID" value="RIJ45548.1"/>
    <property type="molecule type" value="Genomic_DNA"/>
</dbReference>
<name>A0A399SQA7_9BACT</name>
<proteinExistence type="predicted"/>
<comment type="caution">
    <text evidence="2">The sequence shown here is derived from an EMBL/GenBank/DDBJ whole genome shotgun (WGS) entry which is preliminary data.</text>
</comment>
<reference evidence="2 3" key="1">
    <citation type="submission" date="2018-08" db="EMBL/GenBank/DDBJ databases">
        <title>Pallidiluteibacterium maritimus gen. nov., sp. nov., isolated from coastal sediment.</title>
        <authorList>
            <person name="Zhou L.Y."/>
        </authorList>
    </citation>
    <scope>NUCLEOTIDE SEQUENCE [LARGE SCALE GENOMIC DNA]</scope>
    <source>
        <strain evidence="2 3">XSD2</strain>
    </source>
</reference>
<gene>
    <name evidence="2" type="ORF">D1614_22475</name>
</gene>
<protein>
    <submittedName>
        <fullName evidence="2">Uncharacterized protein</fullName>
    </submittedName>
</protein>
<dbReference type="Proteomes" id="UP000265926">
    <property type="component" value="Unassembled WGS sequence"/>
</dbReference>
<evidence type="ECO:0000256" key="1">
    <source>
        <dbReference type="SAM" id="SignalP"/>
    </source>
</evidence>
<keyword evidence="3" id="KW-1185">Reference proteome</keyword>
<dbReference type="RefSeq" id="WP_119440254.1">
    <property type="nucleotide sequence ID" value="NZ_QWGR01000023.1"/>
</dbReference>
<evidence type="ECO:0000313" key="2">
    <source>
        <dbReference type="EMBL" id="RIJ45548.1"/>
    </source>
</evidence>
<feature type="signal peptide" evidence="1">
    <location>
        <begin position="1"/>
        <end position="25"/>
    </location>
</feature>
<sequence>MKSKKMKRFALLLLLLPLGVVLLGAGCDDENEPQYEIYENHEISACGVEDPLVNIEWLKTLYNNVKDQKKYSSFYIHILKVIDKDEYIFSIGHSSIHDEHYSSISYFDCSGDVVFEWETLTPPSPEFVAFKEDKEFISTIFSMVKQ</sequence>
<organism evidence="2 3">
    <name type="scientific">Maribellus luteus</name>
    <dbReference type="NCBI Taxonomy" id="2305463"/>
    <lineage>
        <taxon>Bacteria</taxon>
        <taxon>Pseudomonadati</taxon>
        <taxon>Bacteroidota</taxon>
        <taxon>Bacteroidia</taxon>
        <taxon>Marinilabiliales</taxon>
        <taxon>Prolixibacteraceae</taxon>
        <taxon>Maribellus</taxon>
    </lineage>
</organism>
<dbReference type="AlphaFoldDB" id="A0A399SQA7"/>